<keyword evidence="1" id="KW-1133">Transmembrane helix</keyword>
<gene>
    <name evidence="3" type="ORF">HUE57_14620</name>
</gene>
<reference evidence="3 4" key="1">
    <citation type="submission" date="2020-05" db="EMBL/GenBank/DDBJ databases">
        <title>Horizontal transmission and recombination maintain forever young bacterial symbiont genomes.</title>
        <authorList>
            <person name="Russell S.L."/>
            <person name="Pepper-Tunick E."/>
            <person name="Svedberg J."/>
            <person name="Byrne A."/>
            <person name="Ruelas Castillo J."/>
            <person name="Vollmers C."/>
            <person name="Beinart R.A."/>
            <person name="Corbett-Detig R."/>
        </authorList>
    </citation>
    <scope>NUCLEOTIDE SEQUENCE [LARGE SCALE GENOMIC DNA]</scope>
    <source>
        <strain evidence="3">Santa_Monica_outfall</strain>
    </source>
</reference>
<keyword evidence="1" id="KW-0472">Membrane</keyword>
<evidence type="ECO:0000313" key="3">
    <source>
        <dbReference type="EMBL" id="QKQ27375.1"/>
    </source>
</evidence>
<organism evidence="3 4">
    <name type="scientific">Candidatus Reidiella endopervernicosa</name>
    <dbReference type="NCBI Taxonomy" id="2738883"/>
    <lineage>
        <taxon>Bacteria</taxon>
        <taxon>Pseudomonadati</taxon>
        <taxon>Pseudomonadota</taxon>
        <taxon>Gammaproteobacteria</taxon>
        <taxon>Candidatus Reidiella</taxon>
    </lineage>
</organism>
<keyword evidence="1" id="KW-0812">Transmembrane</keyword>
<proteinExistence type="predicted"/>
<sequence>MMAATMAALIQFSRIFLNTRQHTPRLDRFYKIMLLLCAASVVLLLIDQKVITGYTLKIIGFSVLLFPFISAWIWYSGEQRARFIPSPGSSPPSSSPSPWHAG</sequence>
<dbReference type="Pfam" id="PF07695">
    <property type="entry name" value="7TMR-DISM_7TM"/>
    <property type="match status" value="1"/>
</dbReference>
<dbReference type="Proteomes" id="UP000509658">
    <property type="component" value="Chromosome"/>
</dbReference>
<feature type="domain" description="7TM-DISM receptor extracellular" evidence="2">
    <location>
        <begin position="3"/>
        <end position="84"/>
    </location>
</feature>
<evidence type="ECO:0000256" key="1">
    <source>
        <dbReference type="SAM" id="Phobius"/>
    </source>
</evidence>
<dbReference type="KEGG" id="rev:HUE57_14620"/>
<protein>
    <recommendedName>
        <fullName evidence="2">7TM-DISM receptor extracellular domain-containing protein</fullName>
    </recommendedName>
</protein>
<evidence type="ECO:0000259" key="2">
    <source>
        <dbReference type="Pfam" id="PF07695"/>
    </source>
</evidence>
<dbReference type="AlphaFoldDB" id="A0A6N0HYE8"/>
<name>A0A6N0HYE8_9GAMM</name>
<keyword evidence="4" id="KW-1185">Reference proteome</keyword>
<dbReference type="EMBL" id="CP054491">
    <property type="protein sequence ID" value="QKQ27375.1"/>
    <property type="molecule type" value="Genomic_DNA"/>
</dbReference>
<feature type="transmembrane region" description="Helical" evidence="1">
    <location>
        <begin position="29"/>
        <end position="46"/>
    </location>
</feature>
<dbReference type="InterPro" id="IPR011623">
    <property type="entry name" value="7TMR_DISM_rcpt_extracell_dom1"/>
</dbReference>
<evidence type="ECO:0000313" key="4">
    <source>
        <dbReference type="Proteomes" id="UP000509658"/>
    </source>
</evidence>
<accession>A0A6N0HYE8</accession>
<feature type="transmembrane region" description="Helical" evidence="1">
    <location>
        <begin position="58"/>
        <end position="75"/>
    </location>
</feature>